<feature type="signal peptide" evidence="1">
    <location>
        <begin position="1"/>
        <end position="17"/>
    </location>
</feature>
<protein>
    <submittedName>
        <fullName evidence="3">Ecp51</fullName>
    </submittedName>
    <submittedName>
        <fullName evidence="2">Extracellular protein 51</fullName>
    </submittedName>
</protein>
<reference evidence="3" key="2">
    <citation type="submission" date="2021-12" db="EMBL/GenBank/DDBJ databases">
        <authorList>
            <person name="Zaccaron A."/>
            <person name="Stergiopoulos I."/>
        </authorList>
    </citation>
    <scope>NUCLEOTIDE SEQUENCE</scope>
    <source>
        <strain evidence="3">Race5_Kim</strain>
    </source>
</reference>
<dbReference type="EMBL" id="CP090173">
    <property type="protein sequence ID" value="UJO23906.1"/>
    <property type="molecule type" value="Genomic_DNA"/>
</dbReference>
<dbReference type="Proteomes" id="UP000756132">
    <property type="component" value="Chromosome 11"/>
</dbReference>
<evidence type="ECO:0000313" key="2">
    <source>
        <dbReference type="EMBL" id="AQA29273.1"/>
    </source>
</evidence>
<gene>
    <name evidence="2" type="primary">Ecp51</name>
    <name evidence="3" type="ORF">CLAFUR5_12564</name>
</gene>
<organism evidence="2">
    <name type="scientific">Passalora fulva</name>
    <name type="common">Tomato leaf mold</name>
    <name type="synonym">Cladosporium fulvum</name>
    <dbReference type="NCBI Taxonomy" id="5499"/>
    <lineage>
        <taxon>Eukaryota</taxon>
        <taxon>Fungi</taxon>
        <taxon>Dikarya</taxon>
        <taxon>Ascomycota</taxon>
        <taxon>Pezizomycotina</taxon>
        <taxon>Dothideomycetes</taxon>
        <taxon>Dothideomycetidae</taxon>
        <taxon>Mycosphaerellales</taxon>
        <taxon>Mycosphaerellaceae</taxon>
        <taxon>Fulvia</taxon>
    </lineage>
</organism>
<dbReference type="OrthoDB" id="3628044at2759"/>
<keyword evidence="4" id="KW-1185">Reference proteome</keyword>
<keyword evidence="1" id="KW-0732">Signal</keyword>
<sequence length="238" mass="25433">MPSILLTLASLAATITAQALSSSETFVLYPYITSGELTGPYPNSAIDRDQPLTGSSGRAGGTFTTDCFNRFTFTAYVGTHCTGDQCGYNRWELNASYPSAGEDGYTLASYLGGGPLDSFLIAPKSEVDAEGRRDVGWTGHVDECGVGFPTSGLKLEEGSEGIVHLTYENQEDGTDVFGTFFTCWVEGNVYGPKLFYRNSEGTTPEGCAELLLVPRCTDDERLADANVVSQCYQGGLPA</sequence>
<name>A0A1P8YXN7_PASFU</name>
<feature type="chain" id="PRO_5040573456" evidence="1">
    <location>
        <begin position="18"/>
        <end position="238"/>
    </location>
</feature>
<evidence type="ECO:0000313" key="4">
    <source>
        <dbReference type="Proteomes" id="UP000756132"/>
    </source>
</evidence>
<dbReference type="AlphaFoldDB" id="A0A1P8YXN7"/>
<reference evidence="2" key="1">
    <citation type="submission" date="2016-10" db="EMBL/GenBank/DDBJ databases">
        <title>Novel effectors identified in the apoplast of Cladosporium fulvum-infected tomato.</title>
        <authorList>
            <person name="Mesarich C.H."/>
            <person name="de Wit P.J.G.M."/>
        </authorList>
    </citation>
    <scope>NUCLEOTIDE SEQUENCE</scope>
    <source>
        <strain evidence="2">0WU</strain>
    </source>
</reference>
<accession>A0A1P8YXN7</accession>
<dbReference type="EMBL" id="KX943102">
    <property type="protein sequence ID" value="AQA29273.1"/>
    <property type="molecule type" value="Genomic_DNA"/>
</dbReference>
<reference evidence="3" key="3">
    <citation type="journal article" date="2022" name="Microb. Genom.">
        <title>A chromosome-scale genome assembly of the tomato pathogen Cladosporium fulvum reveals a compartmentalized genome architecture and the presence of a dispensable chromosome.</title>
        <authorList>
            <person name="Zaccaron A.Z."/>
            <person name="Chen L.H."/>
            <person name="Samaras A."/>
            <person name="Stergiopoulos I."/>
        </authorList>
    </citation>
    <scope>NUCLEOTIDE SEQUENCE</scope>
    <source>
        <strain evidence="3">Race5_Kim</strain>
    </source>
</reference>
<proteinExistence type="predicted"/>
<evidence type="ECO:0000256" key="1">
    <source>
        <dbReference type="SAM" id="SignalP"/>
    </source>
</evidence>
<evidence type="ECO:0000313" key="3">
    <source>
        <dbReference type="EMBL" id="UJO23906.1"/>
    </source>
</evidence>